<protein>
    <recommendedName>
        <fullName evidence="1">Centromere/kinetochore protein zw10 middle domain-containing protein</fullName>
    </recommendedName>
</protein>
<dbReference type="EnsemblMetazoa" id="GPPI016434-RA">
    <property type="protein sequence ID" value="GPPI016434-PA"/>
    <property type="gene ID" value="GPPI016434"/>
</dbReference>
<dbReference type="Proteomes" id="UP000092460">
    <property type="component" value="Unassembled WGS sequence"/>
</dbReference>
<evidence type="ECO:0000259" key="1">
    <source>
        <dbReference type="Pfam" id="PF20665"/>
    </source>
</evidence>
<proteinExistence type="predicted"/>
<reference evidence="2" key="2">
    <citation type="submission" date="2020-05" db="UniProtKB">
        <authorList>
            <consortium name="EnsemblMetazoa"/>
        </authorList>
    </citation>
    <scope>IDENTIFICATION</scope>
    <source>
        <strain evidence="2">IAEA</strain>
    </source>
</reference>
<accession>A0A1B0B263</accession>
<dbReference type="Pfam" id="PF20665">
    <property type="entry name" value="Zw10_middle"/>
    <property type="match status" value="1"/>
</dbReference>
<evidence type="ECO:0000313" key="3">
    <source>
        <dbReference type="Proteomes" id="UP000092460"/>
    </source>
</evidence>
<keyword evidence="3" id="KW-1185">Reference proteome</keyword>
<feature type="domain" description="Centromere/kinetochore protein zw10 middle" evidence="1">
    <location>
        <begin position="180"/>
        <end position="252"/>
    </location>
</feature>
<dbReference type="AlphaFoldDB" id="A0A1B0B263"/>
<organism evidence="2 3">
    <name type="scientific">Glossina palpalis gambiensis</name>
    <dbReference type="NCBI Taxonomy" id="67801"/>
    <lineage>
        <taxon>Eukaryota</taxon>
        <taxon>Metazoa</taxon>
        <taxon>Ecdysozoa</taxon>
        <taxon>Arthropoda</taxon>
        <taxon>Hexapoda</taxon>
        <taxon>Insecta</taxon>
        <taxon>Pterygota</taxon>
        <taxon>Neoptera</taxon>
        <taxon>Endopterygota</taxon>
        <taxon>Diptera</taxon>
        <taxon>Brachycera</taxon>
        <taxon>Muscomorpha</taxon>
        <taxon>Hippoboscoidea</taxon>
        <taxon>Glossinidae</taxon>
        <taxon>Glossina</taxon>
    </lineage>
</organism>
<dbReference type="EMBL" id="JXJN01007427">
    <property type="status" value="NOT_ANNOTATED_CDS"/>
    <property type="molecule type" value="Genomic_DNA"/>
</dbReference>
<evidence type="ECO:0000313" key="2">
    <source>
        <dbReference type="EnsemblMetazoa" id="GPPI016434-PA"/>
    </source>
</evidence>
<dbReference type="InterPro" id="IPR048344">
    <property type="entry name" value="Zw10_middle"/>
</dbReference>
<dbReference type="VEuPathDB" id="VectorBase:GPPI016434"/>
<dbReference type="STRING" id="67801.A0A1B0B263"/>
<reference evidence="3" key="1">
    <citation type="submission" date="2015-01" db="EMBL/GenBank/DDBJ databases">
        <authorList>
            <person name="Aksoy S."/>
            <person name="Warren W."/>
            <person name="Wilson R.K."/>
        </authorList>
    </citation>
    <scope>NUCLEOTIDE SEQUENCE [LARGE SCALE GENOMIC DNA]</scope>
    <source>
        <strain evidence="3">IAEA</strain>
    </source>
</reference>
<sequence>MTGNLPSGSNPFKVYASVWQMPVAKILMRTSCELGGSTSISSITRGFFASQATAALQMITLDLSSLDFKTNQLKYSLNAHLLSPPSIKNLQVRNARYHTLKICDFLFLKPMVVKSVSVELLNDNEEYSHLNISYSLKELMKSLSLIRNNILHYSIEYFANINLLLDCLRNINVNVNAEENDRLLKLIVDECLMDSVPATMDEYHRSALVQDVSRFEQVLVDYFFIHPEIDCTLTNFTKHSSNYFVIDSTRKC</sequence>
<name>A0A1B0B263_9MUSC</name>